<evidence type="ECO:0000256" key="1">
    <source>
        <dbReference type="SAM" id="SignalP"/>
    </source>
</evidence>
<sequence length="210" mass="21961">MRGIFLAAQCAAISLIAFPAAATIAIYTSPGAVQPAENVLFSGPDPIGNTVIGFTNQTQTRVTFNGIEPLVSPPAGQARIEATDGGLTELSFGLDPGLGFKEVEFDLFGTHAEATQVVLNFTDQFSTIFAGTYAIHQGGNFFSARAFDNQLITNVRFMLDGPIIDAGQFRIGGVGEAGAVPEPAMWAMMMAGMGLVGVAMRRRKAALAAA</sequence>
<organism evidence="3 4">
    <name type="scientific">Sandarakinorhabdus cyanobacteriorum</name>
    <dbReference type="NCBI Taxonomy" id="1981098"/>
    <lineage>
        <taxon>Bacteria</taxon>
        <taxon>Pseudomonadati</taxon>
        <taxon>Pseudomonadota</taxon>
        <taxon>Alphaproteobacteria</taxon>
        <taxon>Sphingomonadales</taxon>
        <taxon>Sphingosinicellaceae</taxon>
        <taxon>Sandarakinorhabdus</taxon>
    </lineage>
</organism>
<dbReference type="NCBIfam" id="TIGR02595">
    <property type="entry name" value="PEP_CTERM"/>
    <property type="match status" value="1"/>
</dbReference>
<comment type="caution">
    <text evidence="3">The sequence shown here is derived from an EMBL/GenBank/DDBJ whole genome shotgun (WGS) entry which is preliminary data.</text>
</comment>
<name>A0A255Y8Y8_9SPHN</name>
<dbReference type="Proteomes" id="UP000216991">
    <property type="component" value="Unassembled WGS sequence"/>
</dbReference>
<proteinExistence type="predicted"/>
<feature type="chain" id="PRO_5013395912" description="Ice-binding protein C-terminal domain-containing protein" evidence="1">
    <location>
        <begin position="23"/>
        <end position="210"/>
    </location>
</feature>
<gene>
    <name evidence="3" type="ORF">CHU93_13175</name>
</gene>
<reference evidence="3 4" key="1">
    <citation type="submission" date="2017-07" db="EMBL/GenBank/DDBJ databases">
        <title>Sandarakinorhabdus cyanobacteriorum sp. nov., a novel bacterium isolated from cyanobacterial aggregates in a eutrophic lake.</title>
        <authorList>
            <person name="Cai H."/>
        </authorList>
    </citation>
    <scope>NUCLEOTIDE SEQUENCE [LARGE SCALE GENOMIC DNA]</scope>
    <source>
        <strain evidence="3 4">TH057</strain>
    </source>
</reference>
<feature type="signal peptide" evidence="1">
    <location>
        <begin position="1"/>
        <end position="22"/>
    </location>
</feature>
<dbReference type="NCBIfam" id="NF035944">
    <property type="entry name" value="PEPxxWA-CTERM"/>
    <property type="match status" value="1"/>
</dbReference>
<feature type="domain" description="Ice-binding protein C-terminal" evidence="2">
    <location>
        <begin position="179"/>
        <end position="203"/>
    </location>
</feature>
<evidence type="ECO:0000259" key="2">
    <source>
        <dbReference type="Pfam" id="PF07589"/>
    </source>
</evidence>
<dbReference type="EMBL" id="NOXT01000121">
    <property type="protein sequence ID" value="OYQ25678.1"/>
    <property type="molecule type" value="Genomic_DNA"/>
</dbReference>
<dbReference type="AlphaFoldDB" id="A0A255Y8Y8"/>
<dbReference type="Pfam" id="PF07589">
    <property type="entry name" value="PEP-CTERM"/>
    <property type="match status" value="1"/>
</dbReference>
<evidence type="ECO:0000313" key="3">
    <source>
        <dbReference type="EMBL" id="OYQ25678.1"/>
    </source>
</evidence>
<keyword evidence="1" id="KW-0732">Signal</keyword>
<dbReference type="InterPro" id="IPR013424">
    <property type="entry name" value="Ice-binding_C"/>
</dbReference>
<protein>
    <recommendedName>
        <fullName evidence="2">Ice-binding protein C-terminal domain-containing protein</fullName>
    </recommendedName>
</protein>
<keyword evidence="4" id="KW-1185">Reference proteome</keyword>
<evidence type="ECO:0000313" key="4">
    <source>
        <dbReference type="Proteomes" id="UP000216991"/>
    </source>
</evidence>
<accession>A0A255Y8Y8</accession>